<comment type="caution">
    <text evidence="1">The sequence shown here is derived from an EMBL/GenBank/DDBJ whole genome shotgun (WGS) entry which is preliminary data.</text>
</comment>
<organism evidence="1 2">
    <name type="scientific">Apatococcus lobatus</name>
    <dbReference type="NCBI Taxonomy" id="904363"/>
    <lineage>
        <taxon>Eukaryota</taxon>
        <taxon>Viridiplantae</taxon>
        <taxon>Chlorophyta</taxon>
        <taxon>core chlorophytes</taxon>
        <taxon>Trebouxiophyceae</taxon>
        <taxon>Chlorellales</taxon>
        <taxon>Chlorellaceae</taxon>
        <taxon>Apatococcus</taxon>
    </lineage>
</organism>
<gene>
    <name evidence="1" type="ORF">WJX74_003421</name>
</gene>
<keyword evidence="2" id="KW-1185">Reference proteome</keyword>
<dbReference type="Proteomes" id="UP001438707">
    <property type="component" value="Unassembled WGS sequence"/>
</dbReference>
<dbReference type="AlphaFoldDB" id="A0AAW1RQ22"/>
<sequence length="71" mass="7530">MAAPSRILLGRRTHSSPGLEQLSSFVYLHCSRPSFSRIGATGSLPAALMGPKPQPVVPCGLVLTHASFRSK</sequence>
<evidence type="ECO:0000313" key="1">
    <source>
        <dbReference type="EMBL" id="KAK9835573.1"/>
    </source>
</evidence>
<accession>A0AAW1RQ22</accession>
<protein>
    <submittedName>
        <fullName evidence="1">Uncharacterized protein</fullName>
    </submittedName>
</protein>
<dbReference type="EMBL" id="JALJOS010000008">
    <property type="protein sequence ID" value="KAK9835573.1"/>
    <property type="molecule type" value="Genomic_DNA"/>
</dbReference>
<evidence type="ECO:0000313" key="2">
    <source>
        <dbReference type="Proteomes" id="UP001438707"/>
    </source>
</evidence>
<name>A0AAW1RQ22_9CHLO</name>
<reference evidence="1 2" key="1">
    <citation type="journal article" date="2024" name="Nat. Commun.">
        <title>Phylogenomics reveals the evolutionary origins of lichenization in chlorophyte algae.</title>
        <authorList>
            <person name="Puginier C."/>
            <person name="Libourel C."/>
            <person name="Otte J."/>
            <person name="Skaloud P."/>
            <person name="Haon M."/>
            <person name="Grisel S."/>
            <person name="Petersen M."/>
            <person name="Berrin J.G."/>
            <person name="Delaux P.M."/>
            <person name="Dal Grande F."/>
            <person name="Keller J."/>
        </authorList>
    </citation>
    <scope>NUCLEOTIDE SEQUENCE [LARGE SCALE GENOMIC DNA]</scope>
    <source>
        <strain evidence="1 2">SAG 2145</strain>
    </source>
</reference>
<proteinExistence type="predicted"/>